<sequence>MNDESKQISKANELEFVPLNNEENVDILRKEFEDIVSIDYNVSFEGVVRQIVDEMKRERKELNERYEALEKANNDLQTESGNNMESIRQSYLNTVNELNQELLAMKEQYDQLDAEKHILNDKLENQSVIQPIESSSFNSNVTDETHPIWNEIQSILNLLDELSREKFIFHIHHLISEYRLAKDKINILTKDLENINQQLTNIYNQCEQLQETNKQLLLEKELVNGKSMN</sequence>
<reference evidence="2" key="1">
    <citation type="submission" date="2021-02" db="EMBL/GenBank/DDBJ databases">
        <authorList>
            <person name="Nowell W R."/>
        </authorList>
    </citation>
    <scope>NUCLEOTIDE SEQUENCE</scope>
</reference>
<organism evidence="2 3">
    <name type="scientific">Adineta steineri</name>
    <dbReference type="NCBI Taxonomy" id="433720"/>
    <lineage>
        <taxon>Eukaryota</taxon>
        <taxon>Metazoa</taxon>
        <taxon>Spiralia</taxon>
        <taxon>Gnathifera</taxon>
        <taxon>Rotifera</taxon>
        <taxon>Eurotatoria</taxon>
        <taxon>Bdelloidea</taxon>
        <taxon>Adinetida</taxon>
        <taxon>Adinetidae</taxon>
        <taxon>Adineta</taxon>
    </lineage>
</organism>
<feature type="coiled-coil region" evidence="1">
    <location>
        <begin position="178"/>
        <end position="226"/>
    </location>
</feature>
<feature type="non-terminal residue" evidence="2">
    <location>
        <position position="1"/>
    </location>
</feature>
<comment type="caution">
    <text evidence="2">The sequence shown here is derived from an EMBL/GenBank/DDBJ whole genome shotgun (WGS) entry which is preliminary data.</text>
</comment>
<gene>
    <name evidence="2" type="ORF">OXD698_LOCUS46375</name>
</gene>
<protein>
    <submittedName>
        <fullName evidence="2">Uncharacterized protein</fullName>
    </submittedName>
</protein>
<dbReference type="AlphaFoldDB" id="A0A820I6H4"/>
<proteinExistence type="predicted"/>
<evidence type="ECO:0000313" key="3">
    <source>
        <dbReference type="Proteomes" id="UP000663844"/>
    </source>
</evidence>
<keyword evidence="1" id="KW-0175">Coiled coil</keyword>
<evidence type="ECO:0000256" key="1">
    <source>
        <dbReference type="SAM" id="Coils"/>
    </source>
</evidence>
<dbReference type="EMBL" id="CAJOAZ010016582">
    <property type="protein sequence ID" value="CAF4306265.1"/>
    <property type="molecule type" value="Genomic_DNA"/>
</dbReference>
<feature type="coiled-coil region" evidence="1">
    <location>
        <begin position="52"/>
        <end position="122"/>
    </location>
</feature>
<dbReference type="Proteomes" id="UP000663844">
    <property type="component" value="Unassembled WGS sequence"/>
</dbReference>
<evidence type="ECO:0000313" key="2">
    <source>
        <dbReference type="EMBL" id="CAF4306265.1"/>
    </source>
</evidence>
<accession>A0A820I6H4</accession>
<name>A0A820I6H4_9BILA</name>